<organism evidence="2 3">
    <name type="scientific">Candidatus Liptonbacteria bacterium RIFCSPLOWO2_01_FULL_52_25</name>
    <dbReference type="NCBI Taxonomy" id="1798650"/>
    <lineage>
        <taxon>Bacteria</taxon>
        <taxon>Candidatus Liptoniibacteriota</taxon>
    </lineage>
</organism>
<proteinExistence type="predicted"/>
<evidence type="ECO:0000256" key="1">
    <source>
        <dbReference type="SAM" id="Phobius"/>
    </source>
</evidence>
<feature type="transmembrane region" description="Helical" evidence="1">
    <location>
        <begin position="6"/>
        <end position="26"/>
    </location>
</feature>
<keyword evidence="1" id="KW-1133">Transmembrane helix</keyword>
<sequence>MEQKDTKWLVNALIGAGVLLLLILIAKPKNYIRIADSSPTAIDCPVFYTPSQHGDINLPVGTIFGYPSKPDGNIYDIIRDDTFIMSAYFIDSFKNDFRCFETEEEAVAMGYKKFLSNQAARKEARAEAKKFLDEQREGGSATNTAKTLQAIDALIGL</sequence>
<keyword evidence="1" id="KW-0812">Transmembrane</keyword>
<reference evidence="2 3" key="1">
    <citation type="journal article" date="2016" name="Nat. Commun.">
        <title>Thousands of microbial genomes shed light on interconnected biogeochemical processes in an aquifer system.</title>
        <authorList>
            <person name="Anantharaman K."/>
            <person name="Brown C.T."/>
            <person name="Hug L.A."/>
            <person name="Sharon I."/>
            <person name="Castelle C.J."/>
            <person name="Probst A.J."/>
            <person name="Thomas B.C."/>
            <person name="Singh A."/>
            <person name="Wilkins M.J."/>
            <person name="Karaoz U."/>
            <person name="Brodie E.L."/>
            <person name="Williams K.H."/>
            <person name="Hubbard S.S."/>
            <person name="Banfield J.F."/>
        </authorList>
    </citation>
    <scope>NUCLEOTIDE SEQUENCE [LARGE SCALE GENOMIC DNA]</scope>
</reference>
<evidence type="ECO:0000313" key="2">
    <source>
        <dbReference type="EMBL" id="OGZ00279.1"/>
    </source>
</evidence>
<keyword evidence="1" id="KW-0472">Membrane</keyword>
<gene>
    <name evidence="2" type="ORF">A2945_04605</name>
</gene>
<accession>A0A1G2CFV0</accession>
<dbReference type="STRING" id="1798650.A2945_04605"/>
<name>A0A1G2CFV0_9BACT</name>
<dbReference type="AlphaFoldDB" id="A0A1G2CFV0"/>
<evidence type="ECO:0000313" key="3">
    <source>
        <dbReference type="Proteomes" id="UP000178880"/>
    </source>
</evidence>
<comment type="caution">
    <text evidence="2">The sequence shown here is derived from an EMBL/GenBank/DDBJ whole genome shotgun (WGS) entry which is preliminary data.</text>
</comment>
<dbReference type="Proteomes" id="UP000178880">
    <property type="component" value="Unassembled WGS sequence"/>
</dbReference>
<dbReference type="EMBL" id="MHLA01000005">
    <property type="protein sequence ID" value="OGZ00279.1"/>
    <property type="molecule type" value="Genomic_DNA"/>
</dbReference>
<protein>
    <submittedName>
        <fullName evidence="2">Uncharacterized protein</fullName>
    </submittedName>
</protein>